<evidence type="ECO:0000259" key="2">
    <source>
        <dbReference type="Pfam" id="PF20152"/>
    </source>
</evidence>
<dbReference type="EMBL" id="LUGG01000003">
    <property type="protein sequence ID" value="OBZ76582.1"/>
    <property type="molecule type" value="Genomic_DNA"/>
</dbReference>
<dbReference type="STRING" id="5627.A0A1C7MIB1"/>
<reference evidence="3 4" key="1">
    <citation type="submission" date="2016-03" db="EMBL/GenBank/DDBJ databases">
        <title>Whole genome sequencing of Grifola frondosa 9006-11.</title>
        <authorList>
            <person name="Min B."/>
            <person name="Park H."/>
            <person name="Kim J.-G."/>
            <person name="Cho H."/>
            <person name="Oh Y.-L."/>
            <person name="Kong W.-S."/>
            <person name="Choi I.-G."/>
        </authorList>
    </citation>
    <scope>NUCLEOTIDE SEQUENCE [LARGE SCALE GENOMIC DNA]</scope>
    <source>
        <strain evidence="3 4">9006-11</strain>
    </source>
</reference>
<dbReference type="AlphaFoldDB" id="A0A1C7MIB1"/>
<sequence length="353" mass="38847">MSSPIKLDNTLGAIFLVKDFTDLLALSAPTWSIVGHIVVEMVLNLIEFGPKIGTSVAPHSTFGINGVATKHQRLPSNGKSLTFTALIQGILNAPHSAKVGYIQLANIAWVLYLSFSAGLAADIIVAVSLCCLLAKHRTGFKRSAFLSTDSIIRVLMLYSINTCVLTTVFAFCCLITVWPFPFPPPSSSSISPNPQFIMMPDELICLGFYFVLPKLYLNSFLAMLNSRKHMREIGSSTPVMSIPLSAMSGTCTAASAGRAGGKSQYEDQSASKRERPQENIMICVHALMLYIYIYDIYDTSPIALLNSLLGKINKRKYMHIEDGAQHCDHVHPAVRDIRYAHGRVRGQRYNQSE</sequence>
<feature type="domain" description="DUF6534" evidence="2">
    <location>
        <begin position="119"/>
        <end position="229"/>
    </location>
</feature>
<organism evidence="3 4">
    <name type="scientific">Grifola frondosa</name>
    <name type="common">Maitake</name>
    <name type="synonym">Polyporus frondosus</name>
    <dbReference type="NCBI Taxonomy" id="5627"/>
    <lineage>
        <taxon>Eukaryota</taxon>
        <taxon>Fungi</taxon>
        <taxon>Dikarya</taxon>
        <taxon>Basidiomycota</taxon>
        <taxon>Agaricomycotina</taxon>
        <taxon>Agaricomycetes</taxon>
        <taxon>Polyporales</taxon>
        <taxon>Grifolaceae</taxon>
        <taxon>Grifola</taxon>
    </lineage>
</organism>
<evidence type="ECO:0000313" key="3">
    <source>
        <dbReference type="EMBL" id="OBZ76582.1"/>
    </source>
</evidence>
<dbReference type="InterPro" id="IPR045339">
    <property type="entry name" value="DUF6534"/>
</dbReference>
<dbReference type="PANTHER" id="PTHR40465:SF1">
    <property type="entry name" value="DUF6534 DOMAIN-CONTAINING PROTEIN"/>
    <property type="match status" value="1"/>
</dbReference>
<feature type="transmembrane region" description="Helical" evidence="1">
    <location>
        <begin position="206"/>
        <end position="224"/>
    </location>
</feature>
<evidence type="ECO:0000256" key="1">
    <source>
        <dbReference type="SAM" id="Phobius"/>
    </source>
</evidence>
<dbReference type="PANTHER" id="PTHR40465">
    <property type="entry name" value="CHROMOSOME 1, WHOLE GENOME SHOTGUN SEQUENCE"/>
    <property type="match status" value="1"/>
</dbReference>
<name>A0A1C7MIB1_GRIFR</name>
<keyword evidence="1" id="KW-0472">Membrane</keyword>
<feature type="transmembrane region" description="Helical" evidence="1">
    <location>
        <begin position="155"/>
        <end position="178"/>
    </location>
</feature>
<evidence type="ECO:0000313" key="4">
    <source>
        <dbReference type="Proteomes" id="UP000092993"/>
    </source>
</evidence>
<comment type="caution">
    <text evidence="3">The sequence shown here is derived from an EMBL/GenBank/DDBJ whole genome shotgun (WGS) entry which is preliminary data.</text>
</comment>
<keyword evidence="1" id="KW-0812">Transmembrane</keyword>
<dbReference type="Pfam" id="PF20152">
    <property type="entry name" value="DUF6534"/>
    <property type="match status" value="1"/>
</dbReference>
<keyword evidence="1" id="KW-1133">Transmembrane helix</keyword>
<dbReference type="OrthoDB" id="3268207at2759"/>
<protein>
    <recommendedName>
        <fullName evidence="2">DUF6534 domain-containing protein</fullName>
    </recommendedName>
</protein>
<proteinExistence type="predicted"/>
<accession>A0A1C7MIB1</accession>
<dbReference type="Proteomes" id="UP000092993">
    <property type="component" value="Unassembled WGS sequence"/>
</dbReference>
<gene>
    <name evidence="3" type="ORF">A0H81_03510</name>
</gene>
<feature type="transmembrane region" description="Helical" evidence="1">
    <location>
        <begin position="109"/>
        <end position="134"/>
    </location>
</feature>
<keyword evidence="4" id="KW-1185">Reference proteome</keyword>